<dbReference type="EMBL" id="FCNX02000003">
    <property type="protein sequence ID" value="SAK54050.1"/>
    <property type="molecule type" value="Genomic_DNA"/>
</dbReference>
<evidence type="ECO:0000313" key="2">
    <source>
        <dbReference type="Proteomes" id="UP000054903"/>
    </source>
</evidence>
<organism evidence="1 2">
    <name type="scientific">Caballeronia fortuita</name>
    <dbReference type="NCBI Taxonomy" id="1777138"/>
    <lineage>
        <taxon>Bacteria</taxon>
        <taxon>Pseudomonadati</taxon>
        <taxon>Pseudomonadota</taxon>
        <taxon>Betaproteobacteria</taxon>
        <taxon>Burkholderiales</taxon>
        <taxon>Burkholderiaceae</taxon>
        <taxon>Caballeronia</taxon>
    </lineage>
</organism>
<dbReference type="STRING" id="1777138.AWB77_01496"/>
<gene>
    <name evidence="1" type="ORF">AWB77_01496</name>
</gene>
<sequence>MFPSIESTTALLQNLSEAYPVEVKSWFVRIASKERSSWFEH</sequence>
<evidence type="ECO:0000313" key="1">
    <source>
        <dbReference type="EMBL" id="SAK54050.1"/>
    </source>
</evidence>
<proteinExistence type="predicted"/>
<name>A0A158A8G5_9BURK</name>
<keyword evidence="2" id="KW-1185">Reference proteome</keyword>
<dbReference type="Proteomes" id="UP000054903">
    <property type="component" value="Unassembled WGS sequence"/>
</dbReference>
<reference evidence="1" key="1">
    <citation type="submission" date="2016-01" db="EMBL/GenBank/DDBJ databases">
        <authorList>
            <person name="Peeters C."/>
        </authorList>
    </citation>
    <scope>NUCLEOTIDE SEQUENCE</scope>
    <source>
        <strain evidence="1">LMG 29320</strain>
    </source>
</reference>
<accession>A0A158A8G5</accession>
<protein>
    <submittedName>
        <fullName evidence="1">Uncharacterized protein</fullName>
    </submittedName>
</protein>
<dbReference type="AlphaFoldDB" id="A0A158A8G5"/>
<comment type="caution">
    <text evidence="1">The sequence shown here is derived from an EMBL/GenBank/DDBJ whole genome shotgun (WGS) entry which is preliminary data.</text>
</comment>